<dbReference type="GO" id="GO:0005634">
    <property type="term" value="C:nucleus"/>
    <property type="evidence" value="ECO:0007669"/>
    <property type="project" value="TreeGrafter"/>
</dbReference>
<dbReference type="FunCoup" id="A0A409VKU0">
    <property type="interactions" value="273"/>
</dbReference>
<evidence type="ECO:0000259" key="3">
    <source>
        <dbReference type="Pfam" id="PF09369"/>
    </source>
</evidence>
<dbReference type="PANTHER" id="PTHR47957">
    <property type="entry name" value="ATP-DEPENDENT HELICASE HRQ1"/>
    <property type="match status" value="1"/>
</dbReference>
<dbReference type="Pfam" id="PF22982">
    <property type="entry name" value="WHD_HRQ1"/>
    <property type="match status" value="1"/>
</dbReference>
<dbReference type="InterPro" id="IPR055227">
    <property type="entry name" value="HRQ1_WHD"/>
</dbReference>
<dbReference type="OrthoDB" id="18781at2759"/>
<dbReference type="EMBL" id="NHYE01005619">
    <property type="protein sequence ID" value="PPQ66884.1"/>
    <property type="molecule type" value="Genomic_DNA"/>
</dbReference>
<feature type="domain" description="ATP-dependent helicase HRQ1 winged helix" evidence="4">
    <location>
        <begin position="496"/>
        <end position="564"/>
    </location>
</feature>
<dbReference type="SUPFAM" id="SSF52540">
    <property type="entry name" value="P-loop containing nucleoside triphosphate hydrolases"/>
    <property type="match status" value="1"/>
</dbReference>
<dbReference type="GO" id="GO:0003676">
    <property type="term" value="F:nucleic acid binding"/>
    <property type="evidence" value="ECO:0007669"/>
    <property type="project" value="InterPro"/>
</dbReference>
<name>A0A409VKU0_9AGAR</name>
<dbReference type="InterPro" id="IPR027417">
    <property type="entry name" value="P-loop_NTPase"/>
</dbReference>
<dbReference type="AlphaFoldDB" id="A0A409VKU0"/>
<dbReference type="Proteomes" id="UP000284706">
    <property type="component" value="Unassembled WGS sequence"/>
</dbReference>
<dbReference type="GO" id="GO:0043138">
    <property type="term" value="F:3'-5' DNA helicase activity"/>
    <property type="evidence" value="ECO:0007669"/>
    <property type="project" value="TreeGrafter"/>
</dbReference>
<protein>
    <submittedName>
        <fullName evidence="5">Uncharacterized protein</fullName>
    </submittedName>
</protein>
<dbReference type="STRING" id="231916.A0A409VKU0"/>
<evidence type="ECO:0000259" key="2">
    <source>
        <dbReference type="Pfam" id="PF00270"/>
    </source>
</evidence>
<evidence type="ECO:0000313" key="6">
    <source>
        <dbReference type="Proteomes" id="UP000284706"/>
    </source>
</evidence>
<dbReference type="PANTHER" id="PTHR47957:SF3">
    <property type="entry name" value="ATP-DEPENDENT HELICASE HRQ1"/>
    <property type="match status" value="1"/>
</dbReference>
<reference evidence="5 6" key="1">
    <citation type="journal article" date="2018" name="Evol. Lett.">
        <title>Horizontal gene cluster transfer increased hallucinogenic mushroom diversity.</title>
        <authorList>
            <person name="Reynolds H.T."/>
            <person name="Vijayakumar V."/>
            <person name="Gluck-Thaler E."/>
            <person name="Korotkin H.B."/>
            <person name="Matheny P.B."/>
            <person name="Slot J.C."/>
        </authorList>
    </citation>
    <scope>NUCLEOTIDE SEQUENCE [LARGE SCALE GENOMIC DNA]</scope>
    <source>
        <strain evidence="5 6">SRW20</strain>
    </source>
</reference>
<dbReference type="Pfam" id="PF09369">
    <property type="entry name" value="MZB"/>
    <property type="match status" value="1"/>
</dbReference>
<feature type="region of interest" description="Disordered" evidence="1">
    <location>
        <begin position="1"/>
        <end position="32"/>
    </location>
</feature>
<dbReference type="InterPro" id="IPR011545">
    <property type="entry name" value="DEAD/DEAH_box_helicase_dom"/>
</dbReference>
<accession>A0A409VKU0</accession>
<dbReference type="GO" id="GO:0036297">
    <property type="term" value="P:interstrand cross-link repair"/>
    <property type="evidence" value="ECO:0007669"/>
    <property type="project" value="TreeGrafter"/>
</dbReference>
<feature type="domain" description="DEAD/DEAH-box helicase" evidence="2">
    <location>
        <begin position="305"/>
        <end position="357"/>
    </location>
</feature>
<evidence type="ECO:0000259" key="4">
    <source>
        <dbReference type="Pfam" id="PF22982"/>
    </source>
</evidence>
<feature type="domain" description="MrfA-like Zn-binding" evidence="3">
    <location>
        <begin position="762"/>
        <end position="833"/>
    </location>
</feature>
<dbReference type="InterPro" id="IPR018973">
    <property type="entry name" value="MZB"/>
</dbReference>
<dbReference type="InParanoid" id="A0A409VKU0"/>
<organism evidence="5 6">
    <name type="scientific">Gymnopilus dilepis</name>
    <dbReference type="NCBI Taxonomy" id="231916"/>
    <lineage>
        <taxon>Eukaryota</taxon>
        <taxon>Fungi</taxon>
        <taxon>Dikarya</taxon>
        <taxon>Basidiomycota</taxon>
        <taxon>Agaricomycotina</taxon>
        <taxon>Agaricomycetes</taxon>
        <taxon>Agaricomycetidae</taxon>
        <taxon>Agaricales</taxon>
        <taxon>Agaricineae</taxon>
        <taxon>Hymenogastraceae</taxon>
        <taxon>Gymnopilus</taxon>
    </lineage>
</organism>
<dbReference type="GO" id="GO:0006289">
    <property type="term" value="P:nucleotide-excision repair"/>
    <property type="evidence" value="ECO:0007669"/>
    <property type="project" value="TreeGrafter"/>
</dbReference>
<evidence type="ECO:0000313" key="5">
    <source>
        <dbReference type="EMBL" id="PPQ66884.1"/>
    </source>
</evidence>
<sequence>MKRKQGTARRSASSKKSKMSQEEDGNDHEWPPYFLSVPVQGEELESNPERMNSPLTTLHYKAINTVLAFVSSKRQLATSFSAIRSSVERLLNHPLEIAKVSEIKALLPDVVKFSYVPLSDLELGEETSKASARSVDYSQAASGKPYTSQRGQVLVLAFADKVNSKRAQDTGLSALSSISTPWSAASVKKLIEARNDRFAQAVDELLAATPIGDDPVALLVNAGRTYVPIDHSSPEASQEVSKIGHGASISVIIEEIMRSTWYKDQIAYRRLIGAKDAQTGALNPPVSSTITEAVFRSRNIQALYSHQADAIQAMRRGKHVIVSTSTASGKSIIYQIPLLTSLEDDNQSTAILVFPTKVTVFVRCSLLDSIDGVQMQKALAQDQKSALEQLVRAVPSLAHLEIATYDGDTIQDARAEIRATASVILTNLDTLHASILPNEDNWRSFLKRLKKQQSGRAGRRSQDSLAIMIAEPFPIDQHFVKNPSGLMENSLDDLVIDLDNDMVLEAHLQCAAYEMPLTLEDERWFGSSSIGLCQKALRKDDAGWFHTHPRFLPFPSRHVSIRGAQEETYMVVEVAENGAQQGCHKLEDVEFSRALFELYEGGVFMHQGQTFIVKEISHDSRVAKVARTDVNYITSPRPYYIQILTCSISSRIAPLHTFRITTVNKHAVQFGRMNVCTKVFGFFKIRLVSPSIAAALFMTPFLRGGMILDAIELMTPAWEREAIGFWLDLPIQVLHKLSLEGIDGAAAIHAAEHAFLNQFALSQDVKTDCRVVKEEYVDTGTPAKRPPRLIFYDSAGKTGGVVSRAFDHVETILERARAAVDGCECDNGCSLCVQSTACKDANLISSKAGAQIILNGLLCPGHELVH</sequence>
<evidence type="ECO:0000256" key="1">
    <source>
        <dbReference type="SAM" id="MobiDB-lite"/>
    </source>
</evidence>
<proteinExistence type="predicted"/>
<gene>
    <name evidence="5" type="ORF">CVT26_009824</name>
</gene>
<comment type="caution">
    <text evidence="5">The sequence shown here is derived from an EMBL/GenBank/DDBJ whole genome shotgun (WGS) entry which is preliminary data.</text>
</comment>
<dbReference type="Gene3D" id="3.40.50.300">
    <property type="entry name" value="P-loop containing nucleotide triphosphate hydrolases"/>
    <property type="match status" value="1"/>
</dbReference>
<dbReference type="GO" id="GO:0005524">
    <property type="term" value="F:ATP binding"/>
    <property type="evidence" value="ECO:0007669"/>
    <property type="project" value="InterPro"/>
</dbReference>
<dbReference type="Pfam" id="PF00270">
    <property type="entry name" value="DEAD"/>
    <property type="match status" value="1"/>
</dbReference>
<keyword evidence="6" id="KW-1185">Reference proteome</keyword>
<feature type="compositionally biased region" description="Basic residues" evidence="1">
    <location>
        <begin position="1"/>
        <end position="18"/>
    </location>
</feature>